<sequence>MSSDSKTGISYPFADVPEKGQWLEVAKGVYWLQMLLPMALDHINLYVLEDDAGWWIIDTGINLGDTRERWELLLAGPMAGKPVVGVICTHMHPDHIGQAGWLCEHLRVPLYMSFREYYAARTFTSIGGGSLSWTTEEYYRRAGVERDYLQQMATRFKGFGSVVEPLPTAYRCLAEGQVLNVGGRAWRVMTGAGHSPEHVSLYCAEDKLMLSGDQIIPRITSNVSVMPLEPEANPLAEWFDALRRFRADLDPDTLVMPAHNAPFYGVHARLDYLIAHHEGHLEAIEKACIEPKKAIELFSIMFAREVAMDQLSLALGEAIAHLHYLCAEGRMQRELDDEGVYRFRSVDPQSSPYRGVYEPDTGPMEV</sequence>
<evidence type="ECO:0000313" key="3">
    <source>
        <dbReference type="Proteomes" id="UP000074119"/>
    </source>
</evidence>
<dbReference type="InterPro" id="IPR036388">
    <property type="entry name" value="WH-like_DNA-bd_sf"/>
</dbReference>
<dbReference type="InterPro" id="IPR036866">
    <property type="entry name" value="RibonucZ/Hydroxyglut_hydro"/>
</dbReference>
<dbReference type="Gene3D" id="3.60.15.10">
    <property type="entry name" value="Ribonuclease Z/Hydroxyacylglutathione hydrolase-like"/>
    <property type="match status" value="1"/>
</dbReference>
<dbReference type="Gene3D" id="1.10.10.10">
    <property type="entry name" value="Winged helix-like DNA-binding domain superfamily/Winged helix DNA-binding domain"/>
    <property type="match status" value="1"/>
</dbReference>
<dbReference type="PANTHER" id="PTHR23131:SF4">
    <property type="entry name" value="METALLO-BETA-LACTAMASE SUPERFAMILY POTEIN"/>
    <property type="match status" value="1"/>
</dbReference>
<proteinExistence type="predicted"/>
<dbReference type="EMBL" id="CP014544">
    <property type="protein sequence ID" value="AMO68677.1"/>
    <property type="molecule type" value="Genomic_DNA"/>
</dbReference>
<dbReference type="Pfam" id="PF21221">
    <property type="entry name" value="B_lactamase-like_C"/>
    <property type="match status" value="1"/>
</dbReference>
<dbReference type="InterPro" id="IPR048933">
    <property type="entry name" value="B_lactamase-like_C"/>
</dbReference>
<name>A0A127M654_9GAMM</name>
<protein>
    <recommendedName>
        <fullName evidence="1">Metallo-beta-lactamase domain-containing protein</fullName>
    </recommendedName>
</protein>
<organism evidence="2 3">
    <name type="scientific">Zhongshania aliphaticivorans</name>
    <dbReference type="NCBI Taxonomy" id="1470434"/>
    <lineage>
        <taxon>Bacteria</taxon>
        <taxon>Pseudomonadati</taxon>
        <taxon>Pseudomonadota</taxon>
        <taxon>Gammaproteobacteria</taxon>
        <taxon>Cellvibrionales</taxon>
        <taxon>Spongiibacteraceae</taxon>
        <taxon>Zhongshania</taxon>
    </lineage>
</organism>
<dbReference type="Pfam" id="PF00753">
    <property type="entry name" value="Lactamase_B"/>
    <property type="match status" value="1"/>
</dbReference>
<dbReference type="InterPro" id="IPR050662">
    <property type="entry name" value="Sec-metab_biosynth-thioest"/>
</dbReference>
<dbReference type="AlphaFoldDB" id="A0A127M654"/>
<accession>A0A127M654</accession>
<evidence type="ECO:0000313" key="2">
    <source>
        <dbReference type="EMBL" id="AMO68677.1"/>
    </source>
</evidence>
<dbReference type="InterPro" id="IPR001279">
    <property type="entry name" value="Metallo-B-lactamas"/>
</dbReference>
<dbReference type="STRING" id="1470434.AZF00_10380"/>
<dbReference type="KEGG" id="zal:AZF00_10380"/>
<feature type="domain" description="Metallo-beta-lactamase" evidence="1">
    <location>
        <begin position="42"/>
        <end position="259"/>
    </location>
</feature>
<dbReference type="PANTHER" id="PTHR23131">
    <property type="entry name" value="ENDORIBONUCLEASE LACTB2"/>
    <property type="match status" value="1"/>
</dbReference>
<reference evidence="2 3" key="1">
    <citation type="submission" date="2015-12" db="EMBL/GenBank/DDBJ databases">
        <authorList>
            <person name="Shamseldin A."/>
            <person name="Moawad H."/>
            <person name="Abd El-Rahim W.M."/>
            <person name="Sadowsky M.J."/>
        </authorList>
    </citation>
    <scope>NUCLEOTIDE SEQUENCE [LARGE SCALE GENOMIC DNA]</scope>
    <source>
        <strain evidence="2 3">SM2</strain>
    </source>
</reference>
<evidence type="ECO:0000259" key="1">
    <source>
        <dbReference type="SMART" id="SM00849"/>
    </source>
</evidence>
<dbReference type="SUPFAM" id="SSF56281">
    <property type="entry name" value="Metallo-hydrolase/oxidoreductase"/>
    <property type="match status" value="1"/>
</dbReference>
<dbReference type="RefSeq" id="WP_008249716.1">
    <property type="nucleotide sequence ID" value="NZ_CP014544.1"/>
</dbReference>
<dbReference type="SMART" id="SM00849">
    <property type="entry name" value="Lactamase_B"/>
    <property type="match status" value="1"/>
</dbReference>
<dbReference type="Proteomes" id="UP000074119">
    <property type="component" value="Chromosome"/>
</dbReference>
<gene>
    <name evidence="2" type="ORF">AZF00_10380</name>
</gene>